<dbReference type="AlphaFoldDB" id="A0A3Q8S6V4"/>
<keyword evidence="3" id="KW-1185">Reference proteome</keyword>
<dbReference type="CDD" id="cd00093">
    <property type="entry name" value="HTH_XRE"/>
    <property type="match status" value="1"/>
</dbReference>
<dbReference type="EMBL" id="CP034248">
    <property type="protein sequence ID" value="AZK48710.1"/>
    <property type="molecule type" value="Genomic_DNA"/>
</dbReference>
<evidence type="ECO:0000313" key="2">
    <source>
        <dbReference type="EMBL" id="AZK48710.1"/>
    </source>
</evidence>
<accession>A0A3Q8S6V4</accession>
<evidence type="ECO:0000259" key="1">
    <source>
        <dbReference type="PROSITE" id="PS50943"/>
    </source>
</evidence>
<feature type="domain" description="HTH cro/C1-type" evidence="1">
    <location>
        <begin position="7"/>
        <end position="62"/>
    </location>
</feature>
<gene>
    <name evidence="2" type="ORF">EIM92_23085</name>
</gene>
<dbReference type="GO" id="GO:0003677">
    <property type="term" value="F:DNA binding"/>
    <property type="evidence" value="ECO:0007669"/>
    <property type="project" value="InterPro"/>
</dbReference>
<dbReference type="PANTHER" id="PTHR37301">
    <property type="entry name" value="DNA-BINDING PROTEIN-RELATED"/>
    <property type="match status" value="1"/>
</dbReference>
<sequence length="209" mass="24103">MMIKCNLAVLLAERGMNISELSERTGLSRNTLSALQNNTGKGIQFDTMDAICKLLDVLPGELFTYADVGFKYVFTHPNKQQIKTDAKGTRVLYAVKYSGFYEVEIFYNEKIITMLGLLNTDDYPERTQVVFSVKDKSRLEKIPLIFRQEIFNNITDLALNEINVSYDLPIKIDRSSIEIKFLDDEFIRKEIKDFINSQDGELDEFLEKI</sequence>
<dbReference type="PROSITE" id="PS50943">
    <property type="entry name" value="HTH_CROC1"/>
    <property type="match status" value="1"/>
</dbReference>
<dbReference type="Pfam" id="PF13443">
    <property type="entry name" value="HTH_26"/>
    <property type="match status" value="1"/>
</dbReference>
<dbReference type="KEGG" id="plen:EIM92_23085"/>
<organism evidence="2 3">
    <name type="scientific">Paenibacillus lentus</name>
    <dbReference type="NCBI Taxonomy" id="1338368"/>
    <lineage>
        <taxon>Bacteria</taxon>
        <taxon>Bacillati</taxon>
        <taxon>Bacillota</taxon>
        <taxon>Bacilli</taxon>
        <taxon>Bacillales</taxon>
        <taxon>Paenibacillaceae</taxon>
        <taxon>Paenibacillus</taxon>
    </lineage>
</organism>
<dbReference type="Proteomes" id="UP000273145">
    <property type="component" value="Chromosome"/>
</dbReference>
<dbReference type="Gene3D" id="1.10.260.40">
    <property type="entry name" value="lambda repressor-like DNA-binding domains"/>
    <property type="match status" value="1"/>
</dbReference>
<dbReference type="InterPro" id="IPR001387">
    <property type="entry name" value="Cro/C1-type_HTH"/>
</dbReference>
<reference evidence="2 3" key="1">
    <citation type="submission" date="2018-11" db="EMBL/GenBank/DDBJ databases">
        <title>Genome sequencing of Paenibacillus lentus DSM25539(T).</title>
        <authorList>
            <person name="Kook J.-K."/>
            <person name="Park S.-N."/>
            <person name="Lim Y.K."/>
        </authorList>
    </citation>
    <scope>NUCLEOTIDE SEQUENCE [LARGE SCALE GENOMIC DNA]</scope>
    <source>
        <strain evidence="2 3">DSM 25539</strain>
    </source>
</reference>
<proteinExistence type="predicted"/>
<protein>
    <submittedName>
        <fullName evidence="2">XRE family transcriptional regulator</fullName>
    </submittedName>
</protein>
<dbReference type="SMART" id="SM00530">
    <property type="entry name" value="HTH_XRE"/>
    <property type="match status" value="1"/>
</dbReference>
<name>A0A3Q8S6V4_9BACL</name>
<evidence type="ECO:0000313" key="3">
    <source>
        <dbReference type="Proteomes" id="UP000273145"/>
    </source>
</evidence>
<dbReference type="OrthoDB" id="2899891at2"/>
<dbReference type="InterPro" id="IPR010982">
    <property type="entry name" value="Lambda_DNA-bd_dom_sf"/>
</dbReference>
<dbReference type="SUPFAM" id="SSF47413">
    <property type="entry name" value="lambda repressor-like DNA-binding domains"/>
    <property type="match status" value="1"/>
</dbReference>
<dbReference type="PANTHER" id="PTHR37301:SF1">
    <property type="entry name" value="DNA-BINDING PROTEIN"/>
    <property type="match status" value="1"/>
</dbReference>